<dbReference type="Proteomes" id="UP000464262">
    <property type="component" value="Chromosome 2"/>
</dbReference>
<organism evidence="5 6">
    <name type="scientific">Vibrio astriarenae</name>
    <dbReference type="NCBI Taxonomy" id="1481923"/>
    <lineage>
        <taxon>Bacteria</taxon>
        <taxon>Pseudomonadati</taxon>
        <taxon>Pseudomonadota</taxon>
        <taxon>Gammaproteobacteria</taxon>
        <taxon>Vibrionales</taxon>
        <taxon>Vibrionaceae</taxon>
        <taxon>Vibrio</taxon>
    </lineage>
</organism>
<keyword evidence="5" id="KW-0456">Lyase</keyword>
<name>A0A7Z2T776_9VIBR</name>
<dbReference type="EMBL" id="CP047476">
    <property type="protein sequence ID" value="QIA65501.1"/>
    <property type="molecule type" value="Genomic_DNA"/>
</dbReference>
<keyword evidence="3 5" id="KW-0548">Nucleotidyltransferase</keyword>
<dbReference type="EC" id="2.7.7.61" evidence="1"/>
<proteinExistence type="predicted"/>
<dbReference type="KEGG" id="vas:GT360_18365"/>
<keyword evidence="6" id="KW-1185">Reference proteome</keyword>
<dbReference type="InterPro" id="IPR005551">
    <property type="entry name" value="CitX"/>
</dbReference>
<dbReference type="GO" id="GO:0051191">
    <property type="term" value="P:prosthetic group biosynthetic process"/>
    <property type="evidence" value="ECO:0007669"/>
    <property type="project" value="InterPro"/>
</dbReference>
<dbReference type="NCBIfam" id="TIGR03124">
    <property type="entry name" value="citrate_citX"/>
    <property type="match status" value="1"/>
</dbReference>
<evidence type="ECO:0000313" key="6">
    <source>
        <dbReference type="Proteomes" id="UP000464262"/>
    </source>
</evidence>
<evidence type="ECO:0000313" key="5">
    <source>
        <dbReference type="EMBL" id="QIA65501.1"/>
    </source>
</evidence>
<evidence type="ECO:0000256" key="2">
    <source>
        <dbReference type="ARBA" id="ARBA00022679"/>
    </source>
</evidence>
<evidence type="ECO:0000256" key="4">
    <source>
        <dbReference type="ARBA" id="ARBA00048574"/>
    </source>
</evidence>
<dbReference type="Pfam" id="PF03802">
    <property type="entry name" value="CitX"/>
    <property type="match status" value="1"/>
</dbReference>
<evidence type="ECO:0000256" key="1">
    <source>
        <dbReference type="ARBA" id="ARBA00012524"/>
    </source>
</evidence>
<evidence type="ECO:0000256" key="3">
    <source>
        <dbReference type="ARBA" id="ARBA00022695"/>
    </source>
</evidence>
<dbReference type="GO" id="GO:0050519">
    <property type="term" value="F:holo-citrate lyase synthase activity"/>
    <property type="evidence" value="ECO:0007669"/>
    <property type="project" value="UniProtKB-EC"/>
</dbReference>
<gene>
    <name evidence="5" type="primary">citX</name>
    <name evidence="5" type="ORF">GT360_18365</name>
</gene>
<dbReference type="RefSeq" id="WP_164650401.1">
    <property type="nucleotide sequence ID" value="NZ_CP047476.1"/>
</dbReference>
<accession>A0A7Z2T776</accession>
<comment type="catalytic activity">
    <reaction evidence="4">
        <text>apo-[citrate lyase ACP] + 2'-(5''-triphospho-alpha-D-ribosyl)-3'-dephospho-CoA = holo-[citrate lyase ACP] + diphosphate</text>
        <dbReference type="Rhea" id="RHEA:16333"/>
        <dbReference type="Rhea" id="RHEA-COMP:10157"/>
        <dbReference type="Rhea" id="RHEA-COMP:10158"/>
        <dbReference type="ChEBI" id="CHEBI:29999"/>
        <dbReference type="ChEBI" id="CHEBI:33019"/>
        <dbReference type="ChEBI" id="CHEBI:61378"/>
        <dbReference type="ChEBI" id="CHEBI:82683"/>
        <dbReference type="EC" id="2.7.7.61"/>
    </reaction>
</comment>
<keyword evidence="2 5" id="KW-0808">Transferase</keyword>
<dbReference type="GO" id="GO:0016829">
    <property type="term" value="F:lyase activity"/>
    <property type="evidence" value="ECO:0007669"/>
    <property type="project" value="UniProtKB-KW"/>
</dbReference>
<protein>
    <recommendedName>
        <fullName evidence="1">citrate lyase holo-[acyl-carrier protein] synthase</fullName>
        <ecNumber evidence="1">2.7.7.61</ecNumber>
    </recommendedName>
</protein>
<reference evidence="5 6" key="1">
    <citation type="submission" date="2020-01" db="EMBL/GenBank/DDBJ databases">
        <title>Whole genome and functional gene identification of agarase of Vibrio HN897.</title>
        <authorList>
            <person name="Liu Y."/>
            <person name="Zhao Z."/>
        </authorList>
    </citation>
    <scope>NUCLEOTIDE SEQUENCE [LARGE SCALE GENOMIC DNA]</scope>
    <source>
        <strain evidence="5 6">HN897</strain>
    </source>
</reference>
<dbReference type="AlphaFoldDB" id="A0A7Z2T776"/>
<sequence length="182" mass="20792">MSKNKHPLDQCHNAWQHTDQQQKWIKQYRLPLLRVTTFVPRIMANSEVAEKIYSIAKLQVHDTLSQSNYKVIESDSFEDKDGKGLLMAISGASSTQLKRAMIKLENNHPLGPLFNFDVLNRDGKMVSRRSSEMEPRKCIICDHAASYCAASHIHSEESLEREVLQLLGRHLVSFSTKETEIA</sequence>